<comment type="similarity">
    <text evidence="2 8">Belongs to the peptidase S26 family.</text>
</comment>
<evidence type="ECO:0000256" key="6">
    <source>
        <dbReference type="PIRSR" id="PIRSR600223-1"/>
    </source>
</evidence>
<dbReference type="InterPro" id="IPR019533">
    <property type="entry name" value="Peptidase_S26"/>
</dbReference>
<keyword evidence="4 7" id="KW-0645">Protease</keyword>
<evidence type="ECO:0000256" key="3">
    <source>
        <dbReference type="ARBA" id="ARBA00013208"/>
    </source>
</evidence>
<evidence type="ECO:0000256" key="8">
    <source>
        <dbReference type="RuleBase" id="RU362042"/>
    </source>
</evidence>
<dbReference type="PANTHER" id="PTHR43390">
    <property type="entry name" value="SIGNAL PEPTIDASE I"/>
    <property type="match status" value="1"/>
</dbReference>
<dbReference type="InterPro" id="IPR019756">
    <property type="entry name" value="Pept_S26A_signal_pept_1_Ser-AS"/>
</dbReference>
<dbReference type="GO" id="GO:0009003">
    <property type="term" value="F:signal peptidase activity"/>
    <property type="evidence" value="ECO:0007669"/>
    <property type="project" value="UniProtKB-EC"/>
</dbReference>
<dbReference type="PRINTS" id="PR00727">
    <property type="entry name" value="LEADERPTASE"/>
</dbReference>
<name>A0A1G2USM8_9BACT</name>
<feature type="active site" evidence="6">
    <location>
        <position position="21"/>
    </location>
</feature>
<proteinExistence type="inferred from homology"/>
<dbReference type="InterPro" id="IPR000223">
    <property type="entry name" value="Pept_S26A_signal_pept_1"/>
</dbReference>
<dbReference type="Pfam" id="PF10502">
    <property type="entry name" value="Peptidase_S26"/>
    <property type="match status" value="1"/>
</dbReference>
<comment type="catalytic activity">
    <reaction evidence="1 7">
        <text>Cleavage of hydrophobic, N-terminal signal or leader sequences from secreted and periplasmic proteins.</text>
        <dbReference type="EC" id="3.4.21.89"/>
    </reaction>
</comment>
<evidence type="ECO:0000256" key="5">
    <source>
        <dbReference type="ARBA" id="ARBA00022801"/>
    </source>
</evidence>
<dbReference type="SUPFAM" id="SSF51306">
    <property type="entry name" value="LexA/Signal peptidase"/>
    <property type="match status" value="1"/>
</dbReference>
<dbReference type="EC" id="3.4.21.89" evidence="3 7"/>
<evidence type="ECO:0000256" key="4">
    <source>
        <dbReference type="ARBA" id="ARBA00022670"/>
    </source>
</evidence>
<dbReference type="InterPro" id="IPR019757">
    <property type="entry name" value="Pept_S26A_signal_pept_1_Lys-AS"/>
</dbReference>
<dbReference type="PANTHER" id="PTHR43390:SF1">
    <property type="entry name" value="CHLOROPLAST PROCESSING PEPTIDASE"/>
    <property type="match status" value="1"/>
</dbReference>
<dbReference type="InterPro" id="IPR019758">
    <property type="entry name" value="Pept_S26A_signal_pept_1_CS"/>
</dbReference>
<organism evidence="10 11">
    <name type="scientific">Candidatus Zambryskibacteria bacterium RIFCSPLOWO2_12_FULL_39_16</name>
    <dbReference type="NCBI Taxonomy" id="1802775"/>
    <lineage>
        <taxon>Bacteria</taxon>
        <taxon>Candidatus Zambryskiibacteriota</taxon>
    </lineage>
</organism>
<dbReference type="AlphaFoldDB" id="A0A1G2USM8"/>
<dbReference type="Gene3D" id="2.10.109.10">
    <property type="entry name" value="Umud Fragment, subunit A"/>
    <property type="match status" value="1"/>
</dbReference>
<comment type="caution">
    <text evidence="10">The sequence shown here is derived from an EMBL/GenBank/DDBJ whole genome shotgun (WGS) entry which is preliminary data.</text>
</comment>
<evidence type="ECO:0000256" key="2">
    <source>
        <dbReference type="ARBA" id="ARBA00009370"/>
    </source>
</evidence>
<dbReference type="GO" id="GO:0016020">
    <property type="term" value="C:membrane"/>
    <property type="evidence" value="ECO:0007669"/>
    <property type="project" value="UniProtKB-SubCell"/>
</dbReference>
<evidence type="ECO:0000313" key="10">
    <source>
        <dbReference type="EMBL" id="OHB12338.1"/>
    </source>
</evidence>
<accession>A0A1G2USM8</accession>
<evidence type="ECO:0000259" key="9">
    <source>
        <dbReference type="Pfam" id="PF10502"/>
    </source>
</evidence>
<gene>
    <name evidence="10" type="ORF">A3G46_01965</name>
</gene>
<dbReference type="EMBL" id="MHWS01000011">
    <property type="protein sequence ID" value="OHB12338.1"/>
    <property type="molecule type" value="Genomic_DNA"/>
</dbReference>
<feature type="active site" evidence="6">
    <location>
        <position position="64"/>
    </location>
</feature>
<evidence type="ECO:0000256" key="7">
    <source>
        <dbReference type="RuleBase" id="RU003993"/>
    </source>
</evidence>
<sequence>MLIVIPFRIYIAQPYIVEGSSMEPTFKGSDYLIVDQISKRFKEPKRESVVIIRYPKNPSLFFIKRLIAFPGETVEIKKGVVVIYNDENKNGIKLNEPYVVFTKQEDFLKKLETDEYFVMGDNRAGSSDSRIWGAVPKKYIVGRPIIRLFPLNEIGVWPGLNYHYGP</sequence>
<dbReference type="InterPro" id="IPR036286">
    <property type="entry name" value="LexA/Signal_pep-like_sf"/>
</dbReference>
<protein>
    <recommendedName>
        <fullName evidence="3 7">Signal peptidase I</fullName>
        <ecNumber evidence="3 7">3.4.21.89</ecNumber>
    </recommendedName>
</protein>
<evidence type="ECO:0000256" key="1">
    <source>
        <dbReference type="ARBA" id="ARBA00000677"/>
    </source>
</evidence>
<keyword evidence="5 7" id="KW-0378">Hydrolase</keyword>
<dbReference type="PROSITE" id="PS00501">
    <property type="entry name" value="SPASE_I_1"/>
    <property type="match status" value="1"/>
</dbReference>
<dbReference type="GO" id="GO:0006465">
    <property type="term" value="P:signal peptide processing"/>
    <property type="evidence" value="ECO:0007669"/>
    <property type="project" value="InterPro"/>
</dbReference>
<dbReference type="Proteomes" id="UP000177276">
    <property type="component" value="Unassembled WGS sequence"/>
</dbReference>
<reference evidence="10 11" key="1">
    <citation type="journal article" date="2016" name="Nat. Commun.">
        <title>Thousands of microbial genomes shed light on interconnected biogeochemical processes in an aquifer system.</title>
        <authorList>
            <person name="Anantharaman K."/>
            <person name="Brown C.T."/>
            <person name="Hug L.A."/>
            <person name="Sharon I."/>
            <person name="Castelle C.J."/>
            <person name="Probst A.J."/>
            <person name="Thomas B.C."/>
            <person name="Singh A."/>
            <person name="Wilkins M.J."/>
            <person name="Karaoz U."/>
            <person name="Brodie E.L."/>
            <person name="Williams K.H."/>
            <person name="Hubbard S.S."/>
            <person name="Banfield J.F."/>
        </authorList>
    </citation>
    <scope>NUCLEOTIDE SEQUENCE [LARGE SCALE GENOMIC DNA]</scope>
</reference>
<dbReference type="CDD" id="cd06530">
    <property type="entry name" value="S26_SPase_I"/>
    <property type="match status" value="1"/>
</dbReference>
<comment type="subcellular location">
    <subcellularLocation>
        <location evidence="8">Membrane</location>
        <topology evidence="8">Single-pass type II membrane protein</topology>
    </subcellularLocation>
</comment>
<dbReference type="PROSITE" id="PS00761">
    <property type="entry name" value="SPASE_I_3"/>
    <property type="match status" value="1"/>
</dbReference>
<feature type="domain" description="Peptidase S26" evidence="9">
    <location>
        <begin position="2"/>
        <end position="147"/>
    </location>
</feature>
<dbReference type="PROSITE" id="PS00760">
    <property type="entry name" value="SPASE_I_2"/>
    <property type="match status" value="1"/>
</dbReference>
<dbReference type="NCBIfam" id="TIGR02227">
    <property type="entry name" value="sigpep_I_bact"/>
    <property type="match status" value="1"/>
</dbReference>
<evidence type="ECO:0000313" key="11">
    <source>
        <dbReference type="Proteomes" id="UP000177276"/>
    </source>
</evidence>
<dbReference type="GO" id="GO:0004252">
    <property type="term" value="F:serine-type endopeptidase activity"/>
    <property type="evidence" value="ECO:0007669"/>
    <property type="project" value="InterPro"/>
</dbReference>